<evidence type="ECO:0000259" key="12">
    <source>
        <dbReference type="Pfam" id="PF02687"/>
    </source>
</evidence>
<feature type="domain" description="ABC3 transporter permease C-terminal" evidence="12">
    <location>
        <begin position="178"/>
        <end position="290"/>
    </location>
</feature>
<feature type="transmembrane region" description="Helical" evidence="11">
    <location>
        <begin position="21"/>
        <end position="41"/>
    </location>
</feature>
<evidence type="ECO:0000259" key="13">
    <source>
        <dbReference type="Pfam" id="PF18075"/>
    </source>
</evidence>
<dbReference type="EMBL" id="LBTR01000004">
    <property type="protein sequence ID" value="KKQ46200.1"/>
    <property type="molecule type" value="Genomic_DNA"/>
</dbReference>
<keyword evidence="7 11" id="KW-1133">Transmembrane helix</keyword>
<evidence type="ECO:0000313" key="15">
    <source>
        <dbReference type="Proteomes" id="UP000034603"/>
    </source>
</evidence>
<dbReference type="PIRSF" id="PIRSF003097">
    <property type="entry name" value="FtsX"/>
    <property type="match status" value="1"/>
</dbReference>
<feature type="transmembrane region" description="Helical" evidence="11">
    <location>
        <begin position="227"/>
        <end position="248"/>
    </location>
</feature>
<keyword evidence="9 10" id="KW-0131">Cell cycle</keyword>
<comment type="caution">
    <text evidence="14">The sequence shown here is derived from an EMBL/GenBank/DDBJ whole genome shotgun (WGS) entry which is preliminary data.</text>
</comment>
<evidence type="ECO:0000256" key="9">
    <source>
        <dbReference type="ARBA" id="ARBA00023306"/>
    </source>
</evidence>
<evidence type="ECO:0000256" key="6">
    <source>
        <dbReference type="ARBA" id="ARBA00022692"/>
    </source>
</evidence>
<dbReference type="InterPro" id="IPR003838">
    <property type="entry name" value="ABC3_permease_C"/>
</dbReference>
<protein>
    <recommendedName>
        <fullName evidence="3 10">Cell division protein FtsX</fullName>
    </recommendedName>
</protein>
<evidence type="ECO:0000313" key="14">
    <source>
        <dbReference type="EMBL" id="KKQ46200.1"/>
    </source>
</evidence>
<evidence type="ECO:0000256" key="8">
    <source>
        <dbReference type="ARBA" id="ARBA00023136"/>
    </source>
</evidence>
<keyword evidence="6 11" id="KW-0812">Transmembrane</keyword>
<evidence type="ECO:0000256" key="3">
    <source>
        <dbReference type="ARBA" id="ARBA00021907"/>
    </source>
</evidence>
<dbReference type="PANTHER" id="PTHR47755:SF1">
    <property type="entry name" value="CELL DIVISION PROTEIN FTSX"/>
    <property type="match status" value="1"/>
</dbReference>
<dbReference type="Proteomes" id="UP000034603">
    <property type="component" value="Unassembled WGS sequence"/>
</dbReference>
<dbReference type="InterPro" id="IPR004513">
    <property type="entry name" value="FtsX"/>
</dbReference>
<reference evidence="14 15" key="1">
    <citation type="journal article" date="2015" name="Nature">
        <title>rRNA introns, odd ribosomes, and small enigmatic genomes across a large radiation of phyla.</title>
        <authorList>
            <person name="Brown C.T."/>
            <person name="Hug L.A."/>
            <person name="Thomas B.C."/>
            <person name="Sharon I."/>
            <person name="Castelle C.J."/>
            <person name="Singh A."/>
            <person name="Wilkins M.J."/>
            <person name="Williams K.H."/>
            <person name="Banfield J.F."/>
        </authorList>
    </citation>
    <scope>NUCLEOTIDE SEQUENCE [LARGE SCALE GENOMIC DNA]</scope>
</reference>
<evidence type="ECO:0000256" key="5">
    <source>
        <dbReference type="ARBA" id="ARBA00022618"/>
    </source>
</evidence>
<dbReference type="PANTHER" id="PTHR47755">
    <property type="entry name" value="CELL DIVISION PROTEIN FTSX"/>
    <property type="match status" value="1"/>
</dbReference>
<evidence type="ECO:0000256" key="1">
    <source>
        <dbReference type="ARBA" id="ARBA00004651"/>
    </source>
</evidence>
<evidence type="ECO:0000256" key="2">
    <source>
        <dbReference type="ARBA" id="ARBA00007379"/>
    </source>
</evidence>
<dbReference type="GO" id="GO:0005886">
    <property type="term" value="C:plasma membrane"/>
    <property type="evidence" value="ECO:0007669"/>
    <property type="project" value="UniProtKB-SubCell"/>
</dbReference>
<name>A0A0G0I5H0_9BACT</name>
<evidence type="ECO:0000256" key="7">
    <source>
        <dbReference type="ARBA" id="ARBA00022989"/>
    </source>
</evidence>
<dbReference type="InterPro" id="IPR040690">
    <property type="entry name" value="FtsX_ECD"/>
</dbReference>
<accession>A0A0G0I5H0</accession>
<dbReference type="Gene3D" id="3.30.70.3040">
    <property type="match status" value="1"/>
</dbReference>
<keyword evidence="5 10" id="KW-0132">Cell division</keyword>
<organism evidence="14 15">
    <name type="scientific">Candidatus Woesebacteria bacterium GW2011_GWA1_37_8</name>
    <dbReference type="NCBI Taxonomy" id="1618546"/>
    <lineage>
        <taxon>Bacteria</taxon>
        <taxon>Candidatus Woeseibacteriota</taxon>
    </lineage>
</organism>
<dbReference type="Pfam" id="PF02687">
    <property type="entry name" value="FtsX"/>
    <property type="match status" value="1"/>
</dbReference>
<evidence type="ECO:0000256" key="10">
    <source>
        <dbReference type="PIRNR" id="PIRNR003097"/>
    </source>
</evidence>
<evidence type="ECO:0000256" key="11">
    <source>
        <dbReference type="SAM" id="Phobius"/>
    </source>
</evidence>
<comment type="similarity">
    <text evidence="2 10">Belongs to the ABC-4 integral membrane protein family. FtsX subfamily.</text>
</comment>
<feature type="transmembrane region" description="Helical" evidence="11">
    <location>
        <begin position="170"/>
        <end position="195"/>
    </location>
</feature>
<gene>
    <name evidence="14" type="ORF">US62_C0004G0013</name>
</gene>
<feature type="domain" description="FtsX extracellular" evidence="13">
    <location>
        <begin position="55"/>
        <end position="146"/>
    </location>
</feature>
<comment type="subcellular location">
    <subcellularLocation>
        <location evidence="1">Cell membrane</location>
        <topology evidence="1">Multi-pass membrane protein</topology>
    </subcellularLocation>
</comment>
<dbReference type="GO" id="GO:0051301">
    <property type="term" value="P:cell division"/>
    <property type="evidence" value="ECO:0007669"/>
    <property type="project" value="UniProtKB-KW"/>
</dbReference>
<sequence>MGNQFKTAWKSIRRSPFQAMSAILVLSITFFVISTLAVLTYSSDKILQYFETRPQVIAFLKSDAADADINALSDKLKVDSRVSKVTFVSKEQALEIYKKATEENPLLSELVSPSIFPPSIELSLTDLSFAQEVITDIKKYPVIDQVGFTASLGGEKTLDDVISRLRKVTFYLRAGGAAFAILLASTSFLVLMIIIGMRMTARRGEIEILELIGATPGFIRSPIIIEAILYSVIGVFMGWFVSLLLTLYTTPTLVSYFKDIPILPKDTMSLLLLFLVLFAVEILIGFILSLTGSYLAVSRAKSKKKR</sequence>
<dbReference type="Pfam" id="PF18075">
    <property type="entry name" value="FtsX_ECD"/>
    <property type="match status" value="1"/>
</dbReference>
<keyword evidence="4 10" id="KW-1003">Cell membrane</keyword>
<feature type="transmembrane region" description="Helical" evidence="11">
    <location>
        <begin position="268"/>
        <end position="297"/>
    </location>
</feature>
<keyword evidence="8 10" id="KW-0472">Membrane</keyword>
<dbReference type="AlphaFoldDB" id="A0A0G0I5H0"/>
<evidence type="ECO:0000256" key="4">
    <source>
        <dbReference type="ARBA" id="ARBA00022475"/>
    </source>
</evidence>
<proteinExistence type="inferred from homology"/>